<keyword evidence="13" id="KW-1185">Reference proteome</keyword>
<evidence type="ECO:0000313" key="12">
    <source>
        <dbReference type="EMBL" id="BBU47660.1"/>
    </source>
</evidence>
<evidence type="ECO:0000256" key="6">
    <source>
        <dbReference type="ARBA" id="ARBA00023196"/>
    </source>
</evidence>
<dbReference type="GO" id="GO:0046933">
    <property type="term" value="F:proton-transporting ATP synthase activity, rotational mechanism"/>
    <property type="evidence" value="ECO:0007669"/>
    <property type="project" value="UniProtKB-UniRule"/>
</dbReference>
<name>A0A809RVI3_9BACT</name>
<dbReference type="RefSeq" id="WP_233090952.1">
    <property type="nucleotide sequence ID" value="NZ_AP022325.1"/>
</dbReference>
<keyword evidence="5 8" id="KW-0472">Membrane</keyword>
<evidence type="ECO:0000259" key="11">
    <source>
        <dbReference type="Pfam" id="PF02823"/>
    </source>
</evidence>
<keyword evidence="8" id="KW-0375">Hydrogen ion transport</keyword>
<dbReference type="CDD" id="cd12152">
    <property type="entry name" value="F1-ATPase_delta"/>
    <property type="match status" value="1"/>
</dbReference>
<dbReference type="Proteomes" id="UP000464317">
    <property type="component" value="Chromosome"/>
</dbReference>
<dbReference type="SUPFAM" id="SSF51344">
    <property type="entry name" value="Epsilon subunit of F1F0-ATP synthase N-terminal domain"/>
    <property type="match status" value="1"/>
</dbReference>
<dbReference type="InterPro" id="IPR001469">
    <property type="entry name" value="ATP_synth_F1_dsu/esu"/>
</dbReference>
<dbReference type="PANTHER" id="PTHR13822">
    <property type="entry name" value="ATP SYNTHASE DELTA/EPSILON CHAIN"/>
    <property type="match status" value="1"/>
</dbReference>
<evidence type="ECO:0000313" key="13">
    <source>
        <dbReference type="Proteomes" id="UP000464317"/>
    </source>
</evidence>
<gene>
    <name evidence="8 12" type="primary">atpC</name>
    <name evidence="12" type="ORF">JPM2_3530</name>
</gene>
<evidence type="ECO:0000256" key="2">
    <source>
        <dbReference type="ARBA" id="ARBA00005712"/>
    </source>
</evidence>
<evidence type="ECO:0000256" key="3">
    <source>
        <dbReference type="ARBA" id="ARBA00022448"/>
    </source>
</evidence>
<evidence type="ECO:0000256" key="7">
    <source>
        <dbReference type="ARBA" id="ARBA00023310"/>
    </source>
</evidence>
<dbReference type="EMBL" id="AP022325">
    <property type="protein sequence ID" value="BBU47660.1"/>
    <property type="molecule type" value="Genomic_DNA"/>
</dbReference>
<dbReference type="NCBIfam" id="TIGR01216">
    <property type="entry name" value="ATP_synt_epsi"/>
    <property type="match status" value="1"/>
</dbReference>
<feature type="domain" description="ATP synthase F1 complex delta/epsilon subunit N-terminal" evidence="11">
    <location>
        <begin position="6"/>
        <end position="83"/>
    </location>
</feature>
<comment type="subcellular location">
    <subcellularLocation>
        <location evidence="8">Cell membrane</location>
        <topology evidence="8">Peripheral membrane protein</topology>
    </subcellularLocation>
    <subcellularLocation>
        <location evidence="1">Endomembrane system</location>
        <topology evidence="1">Peripheral membrane protein</topology>
    </subcellularLocation>
</comment>
<dbReference type="Gene3D" id="2.60.15.10">
    <property type="entry name" value="F0F1 ATP synthase delta/epsilon subunit, N-terminal"/>
    <property type="match status" value="1"/>
</dbReference>
<evidence type="ECO:0000256" key="8">
    <source>
        <dbReference type="HAMAP-Rule" id="MF_00530"/>
    </source>
</evidence>
<dbReference type="PANTHER" id="PTHR13822:SF10">
    <property type="entry name" value="ATP SYNTHASE EPSILON CHAIN, CHLOROPLASTIC"/>
    <property type="match status" value="1"/>
</dbReference>
<keyword evidence="3 8" id="KW-0813">Transport</keyword>
<dbReference type="Pfam" id="PF02823">
    <property type="entry name" value="ATP-synt_DE_N"/>
    <property type="match status" value="1"/>
</dbReference>
<evidence type="ECO:0000256" key="10">
    <source>
        <dbReference type="SAM" id="Coils"/>
    </source>
</evidence>
<dbReference type="GO" id="GO:0012505">
    <property type="term" value="C:endomembrane system"/>
    <property type="evidence" value="ECO:0007669"/>
    <property type="project" value="UniProtKB-SubCell"/>
</dbReference>
<dbReference type="InterPro" id="IPR036771">
    <property type="entry name" value="ATPsynth_dsu/esu_N"/>
</dbReference>
<dbReference type="GO" id="GO:0045259">
    <property type="term" value="C:proton-transporting ATP synthase complex"/>
    <property type="evidence" value="ECO:0007669"/>
    <property type="project" value="UniProtKB-KW"/>
</dbReference>
<dbReference type="KEGG" id="mfel:JPM2_3530"/>
<feature type="coiled-coil region" evidence="10">
    <location>
        <begin position="85"/>
        <end position="119"/>
    </location>
</feature>
<evidence type="ECO:0000256" key="9">
    <source>
        <dbReference type="RuleBase" id="RU003656"/>
    </source>
</evidence>
<dbReference type="AlphaFoldDB" id="A0A809RVI3"/>
<keyword evidence="8" id="KW-1003">Cell membrane</keyword>
<evidence type="ECO:0000256" key="1">
    <source>
        <dbReference type="ARBA" id="ARBA00004184"/>
    </source>
</evidence>
<comment type="function">
    <text evidence="8">Produces ATP from ADP in the presence of a proton gradient across the membrane.</text>
</comment>
<proteinExistence type="inferred from homology"/>
<comment type="subunit">
    <text evidence="8 9">F-type ATPases have 2 components, CF(1) - the catalytic core - and CF(0) - the membrane proton channel. CF(1) has five subunits: alpha(3), beta(3), gamma(1), delta(1), epsilon(1). CF(0) has three main subunits: a, b and c.</text>
</comment>
<organism evidence="12 13">
    <name type="scientific">Mycoplasmopsis felis</name>
    <dbReference type="NCBI Taxonomy" id="33923"/>
    <lineage>
        <taxon>Bacteria</taxon>
        <taxon>Bacillati</taxon>
        <taxon>Mycoplasmatota</taxon>
        <taxon>Mycoplasmoidales</taxon>
        <taxon>Metamycoplasmataceae</taxon>
        <taxon>Mycoplasmopsis</taxon>
    </lineage>
</organism>
<dbReference type="HAMAP" id="MF_00530">
    <property type="entry name" value="ATP_synth_epsil_bac"/>
    <property type="match status" value="1"/>
</dbReference>
<comment type="similarity">
    <text evidence="2 8 9">Belongs to the ATPase epsilon chain family.</text>
</comment>
<evidence type="ECO:0000256" key="4">
    <source>
        <dbReference type="ARBA" id="ARBA00023065"/>
    </source>
</evidence>
<dbReference type="InterPro" id="IPR020546">
    <property type="entry name" value="ATP_synth_F1_dsu/esu_N"/>
</dbReference>
<dbReference type="GO" id="GO:0005886">
    <property type="term" value="C:plasma membrane"/>
    <property type="evidence" value="ECO:0007669"/>
    <property type="project" value="UniProtKB-SubCell"/>
</dbReference>
<dbReference type="GO" id="GO:0005524">
    <property type="term" value="F:ATP binding"/>
    <property type="evidence" value="ECO:0007669"/>
    <property type="project" value="UniProtKB-UniRule"/>
</dbReference>
<evidence type="ECO:0000256" key="5">
    <source>
        <dbReference type="ARBA" id="ARBA00023136"/>
    </source>
</evidence>
<accession>A0A809RVI3</accession>
<sequence length="137" mass="15617">MNAIYLKIIIPNGVFYEGEIDILTLKTAKGYIGIQKGHSPFFSSVEIGNLTINWSNSDKSQNFYIGGGIIYADQKKINIITDDIINVKDIDINRAKSEIENLQTQIKQNKDTVDILKLETKLKKALFRVETYNLYNK</sequence>
<reference evidence="12 13" key="1">
    <citation type="submission" date="2020-01" db="EMBL/GenBank/DDBJ databases">
        <title>Complete genome sequence of Mycoplasma felis strain Myco-2.</title>
        <authorList>
            <person name="Kinoshita Y."/>
            <person name="Niwa H."/>
            <person name="Uchida-Fujii E."/>
            <person name="Nukada T."/>
        </authorList>
    </citation>
    <scope>NUCLEOTIDE SEQUENCE [LARGE SCALE GENOMIC DNA]</scope>
    <source>
        <strain evidence="12 13">Myco-2</strain>
    </source>
</reference>
<protein>
    <recommendedName>
        <fullName evidence="8">ATP synthase epsilon chain</fullName>
    </recommendedName>
    <alternativeName>
        <fullName evidence="8">ATP synthase F1 sector epsilon subunit</fullName>
    </alternativeName>
    <alternativeName>
        <fullName evidence="8">F-ATPase epsilon subunit</fullName>
    </alternativeName>
</protein>
<keyword evidence="6 8" id="KW-0139">CF(1)</keyword>
<keyword evidence="10" id="KW-0175">Coiled coil</keyword>
<keyword evidence="7 8" id="KW-0066">ATP synthesis</keyword>
<keyword evidence="4 8" id="KW-0406">Ion transport</keyword>